<keyword evidence="3" id="KW-0328">Glycosyltransferase</keyword>
<evidence type="ECO:0000256" key="3">
    <source>
        <dbReference type="ARBA" id="ARBA00022676"/>
    </source>
</evidence>
<protein>
    <submittedName>
        <fullName evidence="9">Uncharacterized protein</fullName>
    </submittedName>
</protein>
<reference evidence="9 10" key="1">
    <citation type="submission" date="2014-02" db="EMBL/GenBank/DDBJ databases">
        <title>Draft Genome of Hylemonella gracilis isolated from the Niagara River.</title>
        <authorList>
            <person name="Pawlowski D.R."/>
            <person name="Koudelka G.B."/>
        </authorList>
    </citation>
    <scope>NUCLEOTIDE SEQUENCE [LARGE SCALE GENOMIC DNA]</scope>
    <source>
        <strain evidence="9 10">Niagara R</strain>
    </source>
</reference>
<evidence type="ECO:0000256" key="1">
    <source>
        <dbReference type="ARBA" id="ARBA00004167"/>
    </source>
</evidence>
<accession>A0A016XN07</accession>
<dbReference type="eggNOG" id="ENOG502ZC62">
    <property type="taxonomic scope" value="Bacteria"/>
</dbReference>
<evidence type="ECO:0000256" key="4">
    <source>
        <dbReference type="ARBA" id="ARBA00022679"/>
    </source>
</evidence>
<keyword evidence="4" id="KW-0808">Transferase</keyword>
<keyword evidence="6" id="KW-1133">Transmembrane helix</keyword>
<proteinExistence type="predicted"/>
<evidence type="ECO:0000313" key="10">
    <source>
        <dbReference type="Proteomes" id="UP000023268"/>
    </source>
</evidence>
<dbReference type="RefSeq" id="WP_035609537.1">
    <property type="nucleotide sequence ID" value="NZ_JEMG01000001.1"/>
</dbReference>
<dbReference type="GO" id="GO:0016020">
    <property type="term" value="C:membrane"/>
    <property type="evidence" value="ECO:0007669"/>
    <property type="project" value="UniProtKB-SubCell"/>
</dbReference>
<dbReference type="GO" id="GO:0012505">
    <property type="term" value="C:endomembrane system"/>
    <property type="evidence" value="ECO:0007669"/>
    <property type="project" value="UniProtKB-SubCell"/>
</dbReference>
<name>A0A016XN07_9BURK</name>
<dbReference type="STRING" id="1458275.AZ34_15400"/>
<dbReference type="Proteomes" id="UP000023268">
    <property type="component" value="Unassembled WGS sequence"/>
</dbReference>
<comment type="subcellular location">
    <subcellularLocation>
        <location evidence="2">Endomembrane system</location>
    </subcellularLocation>
    <subcellularLocation>
        <location evidence="1">Membrane</location>
        <topology evidence="1">Single-pass membrane protein</topology>
    </subcellularLocation>
</comment>
<dbReference type="InterPro" id="IPR001675">
    <property type="entry name" value="Glyco_trans_29"/>
</dbReference>
<dbReference type="EMBL" id="JEMG01000001">
    <property type="protein sequence ID" value="EYC52962.1"/>
    <property type="molecule type" value="Genomic_DNA"/>
</dbReference>
<dbReference type="GO" id="GO:0008373">
    <property type="term" value="F:sialyltransferase activity"/>
    <property type="evidence" value="ECO:0007669"/>
    <property type="project" value="InterPro"/>
</dbReference>
<evidence type="ECO:0000256" key="7">
    <source>
        <dbReference type="ARBA" id="ARBA00023136"/>
    </source>
</evidence>
<dbReference type="AlphaFoldDB" id="A0A016XN07"/>
<sequence>MEADSTDNLSLVELQSFLSGKSVAIIGNASSIFNDRLGAEIDAHEVVIRINHGCIKNPVAQGSKTTIWAGSVALNEHEVQEYFAPIYAMWMTPRRRSLPNYSPDFRRKLFLHPVEFWEVLQKEVGALGDRQARPTTGAMVINLVVKHCKPSRVRLYGFDFFKTKTFYEKRLPKNKPHDFHAEEVWVEELCAAYSCLEIRKHGNRNLEPKTPMHTILSWVLRCMHRLIDTLFRRR</sequence>
<evidence type="ECO:0000256" key="6">
    <source>
        <dbReference type="ARBA" id="ARBA00022989"/>
    </source>
</evidence>
<keyword evidence="8" id="KW-0325">Glycoprotein</keyword>
<comment type="caution">
    <text evidence="9">The sequence shown here is derived from an EMBL/GenBank/DDBJ whole genome shotgun (WGS) entry which is preliminary data.</text>
</comment>
<dbReference type="Gene3D" id="3.90.1480.20">
    <property type="entry name" value="Glycosyl transferase family 29"/>
    <property type="match status" value="1"/>
</dbReference>
<evidence type="ECO:0000313" key="9">
    <source>
        <dbReference type="EMBL" id="EYC52962.1"/>
    </source>
</evidence>
<keyword evidence="5" id="KW-0812">Transmembrane</keyword>
<evidence type="ECO:0000256" key="8">
    <source>
        <dbReference type="ARBA" id="ARBA00023180"/>
    </source>
</evidence>
<evidence type="ECO:0000256" key="5">
    <source>
        <dbReference type="ARBA" id="ARBA00022692"/>
    </source>
</evidence>
<dbReference type="OrthoDB" id="9181014at2"/>
<evidence type="ECO:0000256" key="2">
    <source>
        <dbReference type="ARBA" id="ARBA00004308"/>
    </source>
</evidence>
<keyword evidence="7" id="KW-0472">Membrane</keyword>
<gene>
    <name evidence="9" type="ORF">AZ34_15400</name>
</gene>
<dbReference type="Pfam" id="PF00777">
    <property type="entry name" value="Glyco_transf_29"/>
    <property type="match status" value="2"/>
</dbReference>
<organism evidence="9 10">
    <name type="scientific">Hylemonella gracilis str. Niagara R</name>
    <dbReference type="NCBI Taxonomy" id="1458275"/>
    <lineage>
        <taxon>Bacteria</taxon>
        <taxon>Pseudomonadati</taxon>
        <taxon>Pseudomonadota</taxon>
        <taxon>Betaproteobacteria</taxon>
        <taxon>Burkholderiales</taxon>
        <taxon>Comamonadaceae</taxon>
        <taxon>Hylemonella</taxon>
    </lineage>
</organism>
<dbReference type="InterPro" id="IPR038578">
    <property type="entry name" value="GT29-like_sf"/>
</dbReference>